<evidence type="ECO:0000313" key="2">
    <source>
        <dbReference type="Proteomes" id="UP000245430"/>
    </source>
</evidence>
<dbReference type="Proteomes" id="UP000245430">
    <property type="component" value="Unassembled WGS sequence"/>
</dbReference>
<reference evidence="1 2" key="1">
    <citation type="submission" date="2018-05" db="EMBL/GenBank/DDBJ databases">
        <title>Genomic Encyclopedia of Archaeal and Bacterial Type Strains, Phase II (KMG-II): from individual species to whole genera.</title>
        <authorList>
            <person name="Goeker M."/>
        </authorList>
    </citation>
    <scope>NUCLEOTIDE SEQUENCE [LARGE SCALE GENOMIC DNA]</scope>
    <source>
        <strain evidence="1 2">DSM 22637</strain>
    </source>
</reference>
<keyword evidence="2" id="KW-1185">Reference proteome</keyword>
<accession>A0A316DRN8</accession>
<dbReference type="EMBL" id="QGGP01000002">
    <property type="protein sequence ID" value="PWK19829.1"/>
    <property type="molecule type" value="Genomic_DNA"/>
</dbReference>
<organism evidence="1 2">
    <name type="scientific">Xanthomarina spongicola</name>
    <dbReference type="NCBI Taxonomy" id="570520"/>
    <lineage>
        <taxon>Bacteria</taxon>
        <taxon>Pseudomonadati</taxon>
        <taxon>Bacteroidota</taxon>
        <taxon>Flavobacteriia</taxon>
        <taxon>Flavobacteriales</taxon>
        <taxon>Flavobacteriaceae</taxon>
        <taxon>Xanthomarina</taxon>
    </lineage>
</organism>
<evidence type="ECO:0000313" key="1">
    <source>
        <dbReference type="EMBL" id="PWK19829.1"/>
    </source>
</evidence>
<dbReference type="SUPFAM" id="SSF56925">
    <property type="entry name" value="OMPA-like"/>
    <property type="match status" value="1"/>
</dbReference>
<proteinExistence type="predicted"/>
<protein>
    <submittedName>
        <fullName evidence="1">Putative outer membrane protein</fullName>
    </submittedName>
</protein>
<gene>
    <name evidence="1" type="ORF">LX78_01179</name>
</gene>
<name>A0A316DRN8_9FLAO</name>
<dbReference type="InterPro" id="IPR011250">
    <property type="entry name" value="OMP/PagP_B-barrel"/>
</dbReference>
<dbReference type="AlphaFoldDB" id="A0A316DRN8"/>
<comment type="caution">
    <text evidence="1">The sequence shown here is derived from an EMBL/GenBank/DDBJ whole genome shotgun (WGS) entry which is preliminary data.</text>
</comment>
<sequence>MNLKFEPFMRKVFLIVSVFLGFTMQINAQEISKNAVGLRLGDADGFGASISYQRAILEQNRLEFNFGWSDGKNYDGIKLISLFQWVWNIDGNFNWYAGPGAGFGSYHFENRDGSDNRDNFAILAGVAGIEYHFDFPLLLSLDIRPELGFGDDVYDNDNLDFDVGLGVRYQF</sequence>
<dbReference type="Gene3D" id="2.40.160.20">
    <property type="match status" value="1"/>
</dbReference>